<organism evidence="1 2">
    <name type="scientific">Chaetomidium leptoderma</name>
    <dbReference type="NCBI Taxonomy" id="669021"/>
    <lineage>
        <taxon>Eukaryota</taxon>
        <taxon>Fungi</taxon>
        <taxon>Dikarya</taxon>
        <taxon>Ascomycota</taxon>
        <taxon>Pezizomycotina</taxon>
        <taxon>Sordariomycetes</taxon>
        <taxon>Sordariomycetidae</taxon>
        <taxon>Sordariales</taxon>
        <taxon>Chaetomiaceae</taxon>
        <taxon>Chaetomidium</taxon>
    </lineage>
</organism>
<gene>
    <name evidence="1" type="ORF">C8A00DRAFT_28741</name>
</gene>
<comment type="caution">
    <text evidence="1">The sequence shown here is derived from an EMBL/GenBank/DDBJ whole genome shotgun (WGS) entry which is preliminary data.</text>
</comment>
<reference evidence="1" key="1">
    <citation type="journal article" date="2023" name="Mol. Phylogenet. Evol.">
        <title>Genome-scale phylogeny and comparative genomics of the fungal order Sordariales.</title>
        <authorList>
            <person name="Hensen N."/>
            <person name="Bonometti L."/>
            <person name="Westerberg I."/>
            <person name="Brannstrom I.O."/>
            <person name="Guillou S."/>
            <person name="Cros-Aarteil S."/>
            <person name="Calhoun S."/>
            <person name="Haridas S."/>
            <person name="Kuo A."/>
            <person name="Mondo S."/>
            <person name="Pangilinan J."/>
            <person name="Riley R."/>
            <person name="LaButti K."/>
            <person name="Andreopoulos B."/>
            <person name="Lipzen A."/>
            <person name="Chen C."/>
            <person name="Yan M."/>
            <person name="Daum C."/>
            <person name="Ng V."/>
            <person name="Clum A."/>
            <person name="Steindorff A."/>
            <person name="Ohm R.A."/>
            <person name="Martin F."/>
            <person name="Silar P."/>
            <person name="Natvig D.O."/>
            <person name="Lalanne C."/>
            <person name="Gautier V."/>
            <person name="Ament-Velasquez S.L."/>
            <person name="Kruys A."/>
            <person name="Hutchinson M.I."/>
            <person name="Powell A.J."/>
            <person name="Barry K."/>
            <person name="Miller A.N."/>
            <person name="Grigoriev I.V."/>
            <person name="Debuchy R."/>
            <person name="Gladieux P."/>
            <person name="Hiltunen Thoren M."/>
            <person name="Johannesson H."/>
        </authorList>
    </citation>
    <scope>NUCLEOTIDE SEQUENCE</scope>
    <source>
        <strain evidence="1">CBS 538.74</strain>
    </source>
</reference>
<protein>
    <submittedName>
        <fullName evidence="1">Uncharacterized protein</fullName>
    </submittedName>
</protein>
<sequence length="97" mass="10552">MSGGKSTPAHFKVALYGSDNGRNVKHENLIKVCHRDNSGQIQRYQSNLRPENYDYSTMVARNGPPNNCPRNKRLLRERAAEEARKAAAAAAAAAAGA</sequence>
<dbReference type="Proteomes" id="UP001302745">
    <property type="component" value="Unassembled WGS sequence"/>
</dbReference>
<evidence type="ECO:0000313" key="2">
    <source>
        <dbReference type="Proteomes" id="UP001302745"/>
    </source>
</evidence>
<accession>A0AAN6VUY6</accession>
<dbReference type="AlphaFoldDB" id="A0AAN6VUY6"/>
<name>A0AAN6VUY6_9PEZI</name>
<keyword evidence="2" id="KW-1185">Reference proteome</keyword>
<dbReference type="EMBL" id="MU856840">
    <property type="protein sequence ID" value="KAK4158237.1"/>
    <property type="molecule type" value="Genomic_DNA"/>
</dbReference>
<reference evidence="1" key="2">
    <citation type="submission" date="2023-05" db="EMBL/GenBank/DDBJ databases">
        <authorList>
            <consortium name="Lawrence Berkeley National Laboratory"/>
            <person name="Steindorff A."/>
            <person name="Hensen N."/>
            <person name="Bonometti L."/>
            <person name="Westerberg I."/>
            <person name="Brannstrom I.O."/>
            <person name="Guillou S."/>
            <person name="Cros-Aarteil S."/>
            <person name="Calhoun S."/>
            <person name="Haridas S."/>
            <person name="Kuo A."/>
            <person name="Mondo S."/>
            <person name="Pangilinan J."/>
            <person name="Riley R."/>
            <person name="Labutti K."/>
            <person name="Andreopoulos B."/>
            <person name="Lipzen A."/>
            <person name="Chen C."/>
            <person name="Yanf M."/>
            <person name="Daum C."/>
            <person name="Ng V."/>
            <person name="Clum A."/>
            <person name="Ohm R."/>
            <person name="Martin F."/>
            <person name="Silar P."/>
            <person name="Natvig D."/>
            <person name="Lalanne C."/>
            <person name="Gautier V."/>
            <person name="Ament-Velasquez S.L."/>
            <person name="Kruys A."/>
            <person name="Hutchinson M.I."/>
            <person name="Powell A.J."/>
            <person name="Barry K."/>
            <person name="Miller A.N."/>
            <person name="Grigoriev I.V."/>
            <person name="Debuchy R."/>
            <person name="Gladieux P."/>
            <person name="Thoren M.H."/>
            <person name="Johannesson H."/>
        </authorList>
    </citation>
    <scope>NUCLEOTIDE SEQUENCE</scope>
    <source>
        <strain evidence="1">CBS 538.74</strain>
    </source>
</reference>
<evidence type="ECO:0000313" key="1">
    <source>
        <dbReference type="EMBL" id="KAK4158237.1"/>
    </source>
</evidence>
<proteinExistence type="predicted"/>